<feature type="domain" description="BD-FAE-like" evidence="2">
    <location>
        <begin position="41"/>
        <end position="228"/>
    </location>
</feature>
<evidence type="ECO:0000313" key="3">
    <source>
        <dbReference type="EMBL" id="KKL05572.1"/>
    </source>
</evidence>
<organism evidence="3">
    <name type="scientific">marine sediment metagenome</name>
    <dbReference type="NCBI Taxonomy" id="412755"/>
    <lineage>
        <taxon>unclassified sequences</taxon>
        <taxon>metagenomes</taxon>
        <taxon>ecological metagenomes</taxon>
    </lineage>
</organism>
<dbReference type="PANTHER" id="PTHR48081">
    <property type="entry name" value="AB HYDROLASE SUPERFAMILY PROTEIN C4A8.06C"/>
    <property type="match status" value="1"/>
</dbReference>
<dbReference type="InterPro" id="IPR049492">
    <property type="entry name" value="BD-FAE-like_dom"/>
</dbReference>
<dbReference type="InterPro" id="IPR050300">
    <property type="entry name" value="GDXG_lipolytic_enzyme"/>
</dbReference>
<evidence type="ECO:0000259" key="2">
    <source>
        <dbReference type="Pfam" id="PF20434"/>
    </source>
</evidence>
<reference evidence="3" key="1">
    <citation type="journal article" date="2015" name="Nature">
        <title>Complex archaea that bridge the gap between prokaryotes and eukaryotes.</title>
        <authorList>
            <person name="Spang A."/>
            <person name="Saw J.H."/>
            <person name="Jorgensen S.L."/>
            <person name="Zaremba-Niedzwiedzka K."/>
            <person name="Martijn J."/>
            <person name="Lind A.E."/>
            <person name="van Eijk R."/>
            <person name="Schleper C."/>
            <person name="Guy L."/>
            <person name="Ettema T.J."/>
        </authorList>
    </citation>
    <scope>NUCLEOTIDE SEQUENCE</scope>
</reference>
<accession>A0A0F9AVG6</accession>
<sequence length="293" mass="32504">MNCKLIAAFALPLLFLCNIGSAQKLTSDIPYVENGQERQVLDIYTSERAVDGNLPVMFWIHGGGWQVGDKSDVALKPKVLTERGFVFVSTNYRLLPDVEMDVLIRDVAKSLGWVHGNIAEYGGDPKRIFVGGHSAGAQLAALICIDDRYLKEEGVSFDVLKGCVPVDGDTYDIPRIIMTAEHRQALYGGKMFTFGHRQKFGNDPEKHVDFSAVTHVAKNKGIPPFLILYFSGNPDTRAQARRLEAVLKEADIPVTAYGRRDGNHSRLNNDLGKPDDPATQEFYKFFDALIGTK</sequence>
<gene>
    <name evidence="3" type="ORF">LCGC14_2604690</name>
</gene>
<dbReference type="Gene3D" id="3.40.50.1820">
    <property type="entry name" value="alpha/beta hydrolase"/>
    <property type="match status" value="1"/>
</dbReference>
<protein>
    <recommendedName>
        <fullName evidence="2">BD-FAE-like domain-containing protein</fullName>
    </recommendedName>
</protein>
<keyword evidence="1" id="KW-0378">Hydrolase</keyword>
<comment type="caution">
    <text evidence="3">The sequence shown here is derived from an EMBL/GenBank/DDBJ whole genome shotgun (WGS) entry which is preliminary data.</text>
</comment>
<dbReference type="EMBL" id="LAZR01044058">
    <property type="protein sequence ID" value="KKL05572.1"/>
    <property type="molecule type" value="Genomic_DNA"/>
</dbReference>
<dbReference type="InterPro" id="IPR029058">
    <property type="entry name" value="AB_hydrolase_fold"/>
</dbReference>
<proteinExistence type="predicted"/>
<evidence type="ECO:0000256" key="1">
    <source>
        <dbReference type="ARBA" id="ARBA00022801"/>
    </source>
</evidence>
<dbReference type="GO" id="GO:0016787">
    <property type="term" value="F:hydrolase activity"/>
    <property type="evidence" value="ECO:0007669"/>
    <property type="project" value="UniProtKB-KW"/>
</dbReference>
<name>A0A0F9AVG6_9ZZZZ</name>
<dbReference type="AlphaFoldDB" id="A0A0F9AVG6"/>
<dbReference type="PANTHER" id="PTHR48081:SF33">
    <property type="entry name" value="KYNURENINE FORMAMIDASE"/>
    <property type="match status" value="1"/>
</dbReference>
<dbReference type="SUPFAM" id="SSF53474">
    <property type="entry name" value="alpha/beta-Hydrolases"/>
    <property type="match status" value="1"/>
</dbReference>
<dbReference type="Pfam" id="PF20434">
    <property type="entry name" value="BD-FAE"/>
    <property type="match status" value="1"/>
</dbReference>